<evidence type="ECO:0000313" key="7">
    <source>
        <dbReference type="EMBL" id="ADL12169.1"/>
    </source>
</evidence>
<dbReference type="STRING" id="574087.Acear_0627"/>
<name>D9QVB0_ACEAZ</name>
<evidence type="ECO:0000256" key="2">
    <source>
        <dbReference type="ARBA" id="ARBA00010447"/>
    </source>
</evidence>
<evidence type="ECO:0000259" key="6">
    <source>
        <dbReference type="Pfam" id="PF00266"/>
    </source>
</evidence>
<dbReference type="HOGENOM" id="CLU_003433_2_0_9"/>
<dbReference type="InterPro" id="IPR015424">
    <property type="entry name" value="PyrdxlP-dep_Trfase"/>
</dbReference>
<evidence type="ECO:0000256" key="5">
    <source>
        <dbReference type="RuleBase" id="RU004504"/>
    </source>
</evidence>
<dbReference type="RefSeq" id="WP_013277615.1">
    <property type="nucleotide sequence ID" value="NC_014378.1"/>
</dbReference>
<gene>
    <name evidence="7" type="ordered locus">Acear_0627</name>
</gene>
<dbReference type="EC" id="2.8.1.7" evidence="7"/>
<comment type="similarity">
    <text evidence="2">Belongs to the class-V pyridoxal-phosphate-dependent aminotransferase family. Csd subfamily.</text>
</comment>
<dbReference type="Gene3D" id="3.90.1150.10">
    <property type="entry name" value="Aspartate Aminotransferase, domain 1"/>
    <property type="match status" value="1"/>
</dbReference>
<dbReference type="Gene3D" id="3.40.640.10">
    <property type="entry name" value="Type I PLP-dependent aspartate aminotransferase-like (Major domain)"/>
    <property type="match status" value="1"/>
</dbReference>
<organism evidence="7 8">
    <name type="scientific">Acetohalobium arabaticum (strain ATCC 49924 / DSM 5501 / Z-7288)</name>
    <dbReference type="NCBI Taxonomy" id="574087"/>
    <lineage>
        <taxon>Bacteria</taxon>
        <taxon>Bacillati</taxon>
        <taxon>Bacillota</taxon>
        <taxon>Clostridia</taxon>
        <taxon>Halanaerobiales</taxon>
        <taxon>Halobacteroidaceae</taxon>
        <taxon>Acetohalobium</taxon>
    </lineage>
</organism>
<comment type="cofactor">
    <cofactor evidence="1 5">
        <name>pyridoxal 5'-phosphate</name>
        <dbReference type="ChEBI" id="CHEBI:597326"/>
    </cofactor>
</comment>
<keyword evidence="7" id="KW-0808">Transferase</keyword>
<dbReference type="AlphaFoldDB" id="D9QVB0"/>
<dbReference type="InterPro" id="IPR015421">
    <property type="entry name" value="PyrdxlP-dep_Trfase_major"/>
</dbReference>
<dbReference type="eggNOG" id="COG0520">
    <property type="taxonomic scope" value="Bacteria"/>
</dbReference>
<keyword evidence="3" id="KW-0663">Pyridoxal phosphate</keyword>
<dbReference type="KEGG" id="aar:Acear_0627"/>
<reference evidence="7 8" key="1">
    <citation type="journal article" date="2010" name="Stand. Genomic Sci.">
        <title>Complete genome sequence of Acetohalobium arabaticum type strain (Z-7288).</title>
        <authorList>
            <person name="Sikorski J."/>
            <person name="Lapidus A."/>
            <person name="Chertkov O."/>
            <person name="Lucas S."/>
            <person name="Copeland A."/>
            <person name="Glavina Del Rio T."/>
            <person name="Nolan M."/>
            <person name="Tice H."/>
            <person name="Cheng J.F."/>
            <person name="Han C."/>
            <person name="Brambilla E."/>
            <person name="Pitluck S."/>
            <person name="Liolios K."/>
            <person name="Ivanova N."/>
            <person name="Mavromatis K."/>
            <person name="Mikhailova N."/>
            <person name="Pati A."/>
            <person name="Bruce D."/>
            <person name="Detter C."/>
            <person name="Tapia R."/>
            <person name="Goodwin L."/>
            <person name="Chen A."/>
            <person name="Palaniappan K."/>
            <person name="Land M."/>
            <person name="Hauser L."/>
            <person name="Chang Y.J."/>
            <person name="Jeffries C.D."/>
            <person name="Rohde M."/>
            <person name="Goker M."/>
            <person name="Spring S."/>
            <person name="Woyke T."/>
            <person name="Bristow J."/>
            <person name="Eisen J.A."/>
            <person name="Markowitz V."/>
            <person name="Hugenholtz P."/>
            <person name="Kyrpides N.C."/>
            <person name="Klenk H.P."/>
        </authorList>
    </citation>
    <scope>NUCLEOTIDE SEQUENCE [LARGE SCALE GENOMIC DNA]</scope>
    <source>
        <strain evidence="8">ATCC 49924 / DSM 5501 / Z-7288</strain>
    </source>
</reference>
<dbReference type="Pfam" id="PF00266">
    <property type="entry name" value="Aminotran_5"/>
    <property type="match status" value="1"/>
</dbReference>
<dbReference type="InterPro" id="IPR020578">
    <property type="entry name" value="Aminotrans_V_PyrdxlP_BS"/>
</dbReference>
<feature type="domain" description="Aminotransferase class V" evidence="6">
    <location>
        <begin position="31"/>
        <end position="426"/>
    </location>
</feature>
<dbReference type="PROSITE" id="PS00595">
    <property type="entry name" value="AA_TRANSFER_CLASS_5"/>
    <property type="match status" value="1"/>
</dbReference>
<accession>D9QVB0</accession>
<dbReference type="EMBL" id="CP002105">
    <property type="protein sequence ID" value="ADL12169.1"/>
    <property type="molecule type" value="Genomic_DNA"/>
</dbReference>
<sequence length="457" mass="51731">MRKRFVNRIRREIIGVGTKVPLNNGRHIQYINFDNAASTPAFRRVNHKVEEFLAWYSNVHRGSGFKSQLATEVYDKVRRLVADFVGADFEENKVIFLKNTTEAINKLVAALDLSQDDVVITTVMEHHSNMLPWRSQAEVVYAEVDKNGRLDINDLEKKLATYHSRVKLVAVSGASNVTGYLNPIHKIARLAHRYNSQILVDGAQLIPHRSVEMKANSNTEHIDYLAFSAHKMYAPLGCGVLVGPKECFAGQEPDYSGGGTIEAVTLDDVVWAESPEKEEAGTPNIVGAVALGASIKMIQKIDWEALIEQEERLRKYLLKQLQQLEEVKLYGAMAKGVPDNQVGVISFNLDSFHHSLVASILGREWGIGVRSGCFCAQPYLHRLLDLANREIEEFKDKLRRNEDVKRPGLVRVSFGCYNTIKEIQRLIKGLQSIIDRQKKGADFNDEQEYDFEQYFKL</sequence>
<dbReference type="InterPro" id="IPR000192">
    <property type="entry name" value="Aminotrans_V_dom"/>
</dbReference>
<dbReference type="Proteomes" id="UP000001661">
    <property type="component" value="Chromosome"/>
</dbReference>
<dbReference type="OrthoDB" id="9804366at2"/>
<dbReference type="PANTHER" id="PTHR43586:SF8">
    <property type="entry name" value="CYSTEINE DESULFURASE 1, CHLOROPLASTIC"/>
    <property type="match status" value="1"/>
</dbReference>
<keyword evidence="8" id="KW-1185">Reference proteome</keyword>
<evidence type="ECO:0000256" key="3">
    <source>
        <dbReference type="ARBA" id="ARBA00022898"/>
    </source>
</evidence>
<comment type="catalytic activity">
    <reaction evidence="4">
        <text>(sulfur carrier)-H + L-cysteine = (sulfur carrier)-SH + L-alanine</text>
        <dbReference type="Rhea" id="RHEA:43892"/>
        <dbReference type="Rhea" id="RHEA-COMP:14737"/>
        <dbReference type="Rhea" id="RHEA-COMP:14739"/>
        <dbReference type="ChEBI" id="CHEBI:29917"/>
        <dbReference type="ChEBI" id="CHEBI:35235"/>
        <dbReference type="ChEBI" id="CHEBI:57972"/>
        <dbReference type="ChEBI" id="CHEBI:64428"/>
        <dbReference type="EC" id="2.8.1.7"/>
    </reaction>
</comment>
<protein>
    <submittedName>
        <fullName evidence="7">Cysteine desulfurase</fullName>
        <ecNumber evidence="7">2.8.1.7</ecNumber>
    </submittedName>
</protein>
<dbReference type="PANTHER" id="PTHR43586">
    <property type="entry name" value="CYSTEINE DESULFURASE"/>
    <property type="match status" value="1"/>
</dbReference>
<dbReference type="SUPFAM" id="SSF53383">
    <property type="entry name" value="PLP-dependent transferases"/>
    <property type="match status" value="1"/>
</dbReference>
<evidence type="ECO:0000256" key="4">
    <source>
        <dbReference type="ARBA" id="ARBA00050776"/>
    </source>
</evidence>
<proteinExistence type="inferred from homology"/>
<dbReference type="GO" id="GO:0031071">
    <property type="term" value="F:cysteine desulfurase activity"/>
    <property type="evidence" value="ECO:0007669"/>
    <property type="project" value="UniProtKB-EC"/>
</dbReference>
<evidence type="ECO:0000313" key="8">
    <source>
        <dbReference type="Proteomes" id="UP000001661"/>
    </source>
</evidence>
<evidence type="ECO:0000256" key="1">
    <source>
        <dbReference type="ARBA" id="ARBA00001933"/>
    </source>
</evidence>
<dbReference type="InterPro" id="IPR015422">
    <property type="entry name" value="PyrdxlP-dep_Trfase_small"/>
</dbReference>